<reference evidence="2" key="2">
    <citation type="submission" date="2023-01" db="EMBL/GenBank/DDBJ databases">
        <authorList>
            <person name="Sun Q."/>
            <person name="Evtushenko L."/>
        </authorList>
    </citation>
    <scope>NUCLEOTIDE SEQUENCE</scope>
    <source>
        <strain evidence="2">VKM B-1513</strain>
    </source>
</reference>
<proteinExistence type="predicted"/>
<keyword evidence="3" id="KW-1185">Reference proteome</keyword>
<comment type="caution">
    <text evidence="2">The sequence shown here is derived from an EMBL/GenBank/DDBJ whole genome shotgun (WGS) entry which is preliminary data.</text>
</comment>
<dbReference type="EMBL" id="BSFE01000001">
    <property type="protein sequence ID" value="GLK50744.1"/>
    <property type="molecule type" value="Genomic_DNA"/>
</dbReference>
<dbReference type="InterPro" id="IPR007803">
    <property type="entry name" value="Asp/Arg/Pro-Hydrxlase"/>
</dbReference>
<gene>
    <name evidence="2" type="ORF">GCM10017621_02520</name>
</gene>
<dbReference type="InterPro" id="IPR027443">
    <property type="entry name" value="IPNS-like_sf"/>
</dbReference>
<sequence>MSHDFKKGVRTQRISTVAIDISEVKREISLVDPEDYKNYYTEYSNGGWRTCMLANQSGDADSHRIEASKGGARLTRVGNRLTYLTGLISNWFDRSALVYARLIKTQPGSIVFPHRDYLDFEGELVRIHIPLKTNSRFLHSESDLVFHMKQGEVWYLDATNLHAAANLGRSIRYALVLDFHCSNHITDCLRDDNLISLRYPDSVHRREYNRQEIVSKLRDTYAQSGLDGILYAASALNFSNRSHAIQTYDWVEEVLLHRGDEKDLRSFNVLKQKFLFTG</sequence>
<protein>
    <recommendedName>
        <fullName evidence="1">Aspartyl/asparaginy/proline hydroxylase domain-containing protein</fullName>
    </recommendedName>
</protein>
<dbReference type="Proteomes" id="UP001143486">
    <property type="component" value="Unassembled WGS sequence"/>
</dbReference>
<dbReference type="SUPFAM" id="SSF51197">
    <property type="entry name" value="Clavaminate synthase-like"/>
    <property type="match status" value="1"/>
</dbReference>
<accession>A0A9W6MMF0</accession>
<dbReference type="Pfam" id="PF05118">
    <property type="entry name" value="Asp_Arg_Hydrox"/>
    <property type="match status" value="1"/>
</dbReference>
<dbReference type="AlphaFoldDB" id="A0A9W6MMF0"/>
<evidence type="ECO:0000313" key="2">
    <source>
        <dbReference type="EMBL" id="GLK50744.1"/>
    </source>
</evidence>
<feature type="domain" description="Aspartyl/asparaginy/proline hydroxylase" evidence="1">
    <location>
        <begin position="35"/>
        <end position="179"/>
    </location>
</feature>
<evidence type="ECO:0000259" key="1">
    <source>
        <dbReference type="Pfam" id="PF05118"/>
    </source>
</evidence>
<evidence type="ECO:0000313" key="3">
    <source>
        <dbReference type="Proteomes" id="UP001143486"/>
    </source>
</evidence>
<reference evidence="2" key="1">
    <citation type="journal article" date="2014" name="Int. J. Syst. Evol. Microbiol.">
        <title>Complete genome sequence of Corynebacterium casei LMG S-19264T (=DSM 44701T), isolated from a smear-ripened cheese.</title>
        <authorList>
            <consortium name="US DOE Joint Genome Institute (JGI-PGF)"/>
            <person name="Walter F."/>
            <person name="Albersmeier A."/>
            <person name="Kalinowski J."/>
            <person name="Ruckert C."/>
        </authorList>
    </citation>
    <scope>NUCLEOTIDE SEQUENCE</scope>
    <source>
        <strain evidence="2">VKM B-1513</strain>
    </source>
</reference>
<dbReference type="Gene3D" id="2.60.120.330">
    <property type="entry name" value="B-lactam Antibiotic, Isopenicillin N Synthase, Chain"/>
    <property type="match status" value="1"/>
</dbReference>
<organism evidence="2 3">
    <name type="scientific">Maricaulis virginensis</name>
    <dbReference type="NCBI Taxonomy" id="144022"/>
    <lineage>
        <taxon>Bacteria</taxon>
        <taxon>Pseudomonadati</taxon>
        <taxon>Pseudomonadota</taxon>
        <taxon>Alphaproteobacteria</taxon>
        <taxon>Maricaulales</taxon>
        <taxon>Maricaulaceae</taxon>
        <taxon>Maricaulis</taxon>
    </lineage>
</organism>
<name>A0A9W6MMF0_9PROT</name>
<dbReference type="RefSeq" id="WP_271185143.1">
    <property type="nucleotide sequence ID" value="NZ_BSFE01000001.1"/>
</dbReference>